<dbReference type="Pfam" id="PF13416">
    <property type="entry name" value="SBP_bac_8"/>
    <property type="match status" value="1"/>
</dbReference>
<keyword evidence="3" id="KW-1185">Reference proteome</keyword>
<evidence type="ECO:0000313" key="3">
    <source>
        <dbReference type="Proteomes" id="UP000199039"/>
    </source>
</evidence>
<evidence type="ECO:0000256" key="1">
    <source>
        <dbReference type="SAM" id="SignalP"/>
    </source>
</evidence>
<dbReference type="PROSITE" id="PS51257">
    <property type="entry name" value="PROKAR_LIPOPROTEIN"/>
    <property type="match status" value="1"/>
</dbReference>
<dbReference type="SUPFAM" id="SSF53850">
    <property type="entry name" value="Periplasmic binding protein-like II"/>
    <property type="match status" value="1"/>
</dbReference>
<accession>A0A1G6QKT6</accession>
<name>A0A1G6QKT6_9MICO</name>
<dbReference type="STRING" id="1814289.SAMN05216410_2574"/>
<protein>
    <submittedName>
        <fullName evidence="2">Cellobiose-binding protein</fullName>
    </submittedName>
</protein>
<dbReference type="PANTHER" id="PTHR43649">
    <property type="entry name" value="ARABINOSE-BINDING PROTEIN-RELATED"/>
    <property type="match status" value="1"/>
</dbReference>
<keyword evidence="1" id="KW-0732">Signal</keyword>
<organism evidence="2 3">
    <name type="scientific">Sanguibacter gelidistatuariae</name>
    <dbReference type="NCBI Taxonomy" id="1814289"/>
    <lineage>
        <taxon>Bacteria</taxon>
        <taxon>Bacillati</taxon>
        <taxon>Actinomycetota</taxon>
        <taxon>Actinomycetes</taxon>
        <taxon>Micrococcales</taxon>
        <taxon>Sanguibacteraceae</taxon>
        <taxon>Sanguibacter</taxon>
    </lineage>
</organism>
<feature type="signal peptide" evidence="1">
    <location>
        <begin position="1"/>
        <end position="26"/>
    </location>
</feature>
<dbReference type="OrthoDB" id="3226017at2"/>
<sequence length="438" mass="46198">MTSIIRTRRMATVVAGASIFALTLSACSSDGTEKTPEASKGADGNITLTVATFNQFGYTPELLKEYEDANPGIKVEQTVAALSGDARTNLTTRLAAGGDGLADVEAIEVDWMPELSEIADSFEDLAGPDVTGRYVPWKEAQGTADGKLIGLGTDIGPEAICYRADLFEAAGLPSDREGVAELLGGKDATWEKYFEVGHQFVANSDSAWFDSAVAIMQSQIGQLPAAYENASTGEPTDLASNTVIKGMYDTILTESVDLSARLGMWGDDWAAGFQSNAFATMPCPPWMTSVISGNADGVDGWNVADVFPGGGGNWGGSFLTVPSTGKNTAEAAKLATWLTAPEQQAKAFASAGTFPSQIEAQALPQVKDATNEFFADAPVGQIFSNRANQISATPPFKGLNYFAIQQIVMDALNRVDIDGGKADDSWNLALTNFGELGF</sequence>
<feature type="chain" id="PRO_5011763751" evidence="1">
    <location>
        <begin position="27"/>
        <end position="438"/>
    </location>
</feature>
<evidence type="ECO:0000313" key="2">
    <source>
        <dbReference type="EMBL" id="SDC93050.1"/>
    </source>
</evidence>
<dbReference type="InterPro" id="IPR006059">
    <property type="entry name" value="SBP"/>
</dbReference>
<proteinExistence type="predicted"/>
<dbReference type="AlphaFoldDB" id="A0A1G6QKT6"/>
<dbReference type="RefSeq" id="WP_093183735.1">
    <property type="nucleotide sequence ID" value="NZ_FMYH01000004.1"/>
</dbReference>
<dbReference type="InterPro" id="IPR050490">
    <property type="entry name" value="Bact_solute-bd_prot1"/>
</dbReference>
<dbReference type="EMBL" id="FMYH01000004">
    <property type="protein sequence ID" value="SDC93050.1"/>
    <property type="molecule type" value="Genomic_DNA"/>
</dbReference>
<dbReference type="PANTHER" id="PTHR43649:SF32">
    <property type="entry name" value="SUGAR BINDING SECRETED PROTEIN"/>
    <property type="match status" value="1"/>
</dbReference>
<dbReference type="Proteomes" id="UP000199039">
    <property type="component" value="Unassembled WGS sequence"/>
</dbReference>
<reference evidence="2 3" key="1">
    <citation type="submission" date="2016-09" db="EMBL/GenBank/DDBJ databases">
        <authorList>
            <person name="Capua I."/>
            <person name="De Benedictis P."/>
            <person name="Joannis T."/>
            <person name="Lombin L.H."/>
            <person name="Cattoli G."/>
        </authorList>
    </citation>
    <scope>NUCLEOTIDE SEQUENCE [LARGE SCALE GENOMIC DNA]</scope>
    <source>
        <strain evidence="2 3">ISLP-3</strain>
    </source>
</reference>
<dbReference type="Gene3D" id="3.40.190.10">
    <property type="entry name" value="Periplasmic binding protein-like II"/>
    <property type="match status" value="1"/>
</dbReference>
<gene>
    <name evidence="2" type="ORF">SAMN05216410_2574</name>
</gene>